<sequence>HAVEALGDPRGTEPYRRILAALNTKDSGDKIPYISRLGDRYYNFWRDAAHPQGVWRRTTLEMIATARGARSGRTSSTSISKGDQWRQRRHSTRALTRDGTACCSTSRRAGPTRRPCASSTWWRRLSSPRRRAASWCPRPKRA</sequence>
<dbReference type="Proteomes" id="UP001189429">
    <property type="component" value="Unassembled WGS sequence"/>
</dbReference>
<organism evidence="2 3">
    <name type="scientific">Prorocentrum cordatum</name>
    <dbReference type="NCBI Taxonomy" id="2364126"/>
    <lineage>
        <taxon>Eukaryota</taxon>
        <taxon>Sar</taxon>
        <taxon>Alveolata</taxon>
        <taxon>Dinophyceae</taxon>
        <taxon>Prorocentrales</taxon>
        <taxon>Prorocentraceae</taxon>
        <taxon>Prorocentrum</taxon>
    </lineage>
</organism>
<feature type="compositionally biased region" description="Low complexity" evidence="1">
    <location>
        <begin position="66"/>
        <end position="80"/>
    </location>
</feature>
<proteinExistence type="predicted"/>
<comment type="caution">
    <text evidence="2">The sequence shown here is derived from an EMBL/GenBank/DDBJ whole genome shotgun (WGS) entry which is preliminary data.</text>
</comment>
<name>A0ABN9UE36_9DINO</name>
<dbReference type="EMBL" id="CAUYUJ010015751">
    <property type="protein sequence ID" value="CAK0857735.1"/>
    <property type="molecule type" value="Genomic_DNA"/>
</dbReference>
<dbReference type="SUPFAM" id="SSF50993">
    <property type="entry name" value="Peptidase/esterase 'gauge' domain"/>
    <property type="match status" value="1"/>
</dbReference>
<feature type="non-terminal residue" evidence="2">
    <location>
        <position position="1"/>
    </location>
</feature>
<reference evidence="2" key="1">
    <citation type="submission" date="2023-10" db="EMBL/GenBank/DDBJ databases">
        <authorList>
            <person name="Chen Y."/>
            <person name="Shah S."/>
            <person name="Dougan E. K."/>
            <person name="Thang M."/>
            <person name="Chan C."/>
        </authorList>
    </citation>
    <scope>NUCLEOTIDE SEQUENCE [LARGE SCALE GENOMIC DNA]</scope>
</reference>
<evidence type="ECO:0000313" key="3">
    <source>
        <dbReference type="Proteomes" id="UP001189429"/>
    </source>
</evidence>
<keyword evidence="3" id="KW-1185">Reference proteome</keyword>
<accession>A0ABN9UE36</accession>
<gene>
    <name evidence="2" type="ORF">PCOR1329_LOCUS47730</name>
</gene>
<protein>
    <submittedName>
        <fullName evidence="2">Uncharacterized protein</fullName>
    </submittedName>
</protein>
<evidence type="ECO:0000256" key="1">
    <source>
        <dbReference type="SAM" id="MobiDB-lite"/>
    </source>
</evidence>
<feature type="region of interest" description="Disordered" evidence="1">
    <location>
        <begin position="66"/>
        <end position="119"/>
    </location>
</feature>
<evidence type="ECO:0000313" key="2">
    <source>
        <dbReference type="EMBL" id="CAK0857735.1"/>
    </source>
</evidence>